<evidence type="ECO:0000259" key="1">
    <source>
        <dbReference type="PROSITE" id="PS50263"/>
    </source>
</evidence>
<keyword evidence="2" id="KW-0378">Hydrolase</keyword>
<dbReference type="SUPFAM" id="SSF56317">
    <property type="entry name" value="Carbon-nitrogen hydrolase"/>
    <property type="match status" value="1"/>
</dbReference>
<name>A0A2H0A4K9_9BACT</name>
<dbReference type="Gene3D" id="3.60.110.10">
    <property type="entry name" value="Carbon-nitrogen hydrolase"/>
    <property type="match status" value="1"/>
</dbReference>
<evidence type="ECO:0000313" key="3">
    <source>
        <dbReference type="Proteomes" id="UP000231067"/>
    </source>
</evidence>
<proteinExistence type="predicted"/>
<dbReference type="CDD" id="cd07583">
    <property type="entry name" value="nitrilase_5"/>
    <property type="match status" value="1"/>
</dbReference>
<dbReference type="EMBL" id="PCSH01000125">
    <property type="protein sequence ID" value="PIP40379.1"/>
    <property type="molecule type" value="Genomic_DNA"/>
</dbReference>
<dbReference type="PANTHER" id="PTHR23088">
    <property type="entry name" value="NITRILASE-RELATED"/>
    <property type="match status" value="1"/>
</dbReference>
<dbReference type="PANTHER" id="PTHR23088:SF27">
    <property type="entry name" value="DEAMINATED GLUTATHIONE AMIDASE"/>
    <property type="match status" value="1"/>
</dbReference>
<reference evidence="2 3" key="1">
    <citation type="submission" date="2017-09" db="EMBL/GenBank/DDBJ databases">
        <title>Depth-based differentiation of microbial function through sediment-hosted aquifers and enrichment of novel symbionts in the deep terrestrial subsurface.</title>
        <authorList>
            <person name="Probst A.J."/>
            <person name="Ladd B."/>
            <person name="Jarett J.K."/>
            <person name="Geller-Mcgrath D.E."/>
            <person name="Sieber C.M."/>
            <person name="Emerson J.B."/>
            <person name="Anantharaman K."/>
            <person name="Thomas B.C."/>
            <person name="Malmstrom R."/>
            <person name="Stieglmeier M."/>
            <person name="Klingl A."/>
            <person name="Woyke T."/>
            <person name="Ryan C.M."/>
            <person name="Banfield J.F."/>
        </authorList>
    </citation>
    <scope>NUCLEOTIDE SEQUENCE [LARGE SCALE GENOMIC DNA]</scope>
    <source>
        <strain evidence="2">CG23_combo_of_CG06-09_8_20_14_all_40_23</strain>
    </source>
</reference>
<dbReference type="Proteomes" id="UP000231067">
    <property type="component" value="Unassembled WGS sequence"/>
</dbReference>
<dbReference type="InterPro" id="IPR036526">
    <property type="entry name" value="C-N_Hydrolase_sf"/>
</dbReference>
<feature type="domain" description="CN hydrolase" evidence="1">
    <location>
        <begin position="11"/>
        <end position="247"/>
    </location>
</feature>
<evidence type="ECO:0000313" key="2">
    <source>
        <dbReference type="EMBL" id="PIP40379.1"/>
    </source>
</evidence>
<dbReference type="GO" id="GO:0016787">
    <property type="term" value="F:hydrolase activity"/>
    <property type="evidence" value="ECO:0007669"/>
    <property type="project" value="UniProtKB-KW"/>
</dbReference>
<accession>A0A2H0A4K9</accession>
<dbReference type="AlphaFoldDB" id="A0A2H0A4K9"/>
<dbReference type="Pfam" id="PF00795">
    <property type="entry name" value="CN_hydrolase"/>
    <property type="match status" value="1"/>
</dbReference>
<organism evidence="2 3">
    <name type="scientific">Candidatus Desantisbacteria bacterium CG23_combo_of_CG06-09_8_20_14_all_40_23</name>
    <dbReference type="NCBI Taxonomy" id="1974550"/>
    <lineage>
        <taxon>Bacteria</taxon>
        <taxon>Candidatus Desantisiibacteriota</taxon>
    </lineage>
</organism>
<protein>
    <submittedName>
        <fullName evidence="2">Carbon-nitrogen hydrolase</fullName>
    </submittedName>
</protein>
<sequence>MWTLSGGGGILRIACIQMDIIPGAVQFNLNRSIEFMDSIMDKKPDIICLPELFTTGYCLVEAKELAEPIPGHTTHLLSQKSREMGCFLIGGSILEQGDNSIYNTAVIFDRAGRIRAKYRKMHLFAPFDEPKYLTPGDRTIIVETEWGKVSVVICYDLRFPELFTELFATGVKIVFVVAEFPHPRLTDWKTLLMARAMDNRIYVIGVNRVGKDEKSSFFGHTLIVSPSGEIIDEMGEEEGVLMVDVDLDQVAKFL</sequence>
<dbReference type="InterPro" id="IPR003010">
    <property type="entry name" value="C-N_Hydrolase"/>
</dbReference>
<gene>
    <name evidence="2" type="ORF">COX18_06970</name>
</gene>
<comment type="caution">
    <text evidence="2">The sequence shown here is derived from an EMBL/GenBank/DDBJ whole genome shotgun (WGS) entry which is preliminary data.</text>
</comment>
<dbReference type="PROSITE" id="PS50263">
    <property type="entry name" value="CN_HYDROLASE"/>
    <property type="match status" value="1"/>
</dbReference>